<proteinExistence type="inferred from homology"/>
<dbReference type="SUPFAM" id="SSF50978">
    <property type="entry name" value="WD40 repeat-like"/>
    <property type="match status" value="1"/>
</dbReference>
<reference evidence="9" key="1">
    <citation type="submission" date="2021-03" db="EMBL/GenBank/DDBJ databases">
        <authorList>
            <person name="Palmer J.M."/>
        </authorList>
    </citation>
    <scope>NUCLEOTIDE SEQUENCE</scope>
    <source>
        <strain evidence="9">ARV_011</strain>
    </source>
</reference>
<dbReference type="InterPro" id="IPR036322">
    <property type="entry name" value="WD40_repeat_dom_sf"/>
</dbReference>
<keyword evidence="4" id="KW-0677">Repeat</keyword>
<evidence type="ECO:0000256" key="6">
    <source>
        <dbReference type="ARBA" id="ARBA00039238"/>
    </source>
</evidence>
<dbReference type="GO" id="GO:0006364">
    <property type="term" value="P:rRNA processing"/>
    <property type="evidence" value="ECO:0007669"/>
    <property type="project" value="TreeGrafter"/>
</dbReference>
<feature type="compositionally biased region" description="Basic and acidic residues" evidence="8">
    <location>
        <begin position="470"/>
        <end position="484"/>
    </location>
</feature>
<comment type="subcellular location">
    <subcellularLocation>
        <location evidence="1">Nucleus</location>
        <location evidence="1">Nucleolus</location>
    </subcellularLocation>
</comment>
<dbReference type="Proteomes" id="UP000790833">
    <property type="component" value="Unassembled WGS sequence"/>
</dbReference>
<dbReference type="Gene3D" id="2.130.10.10">
    <property type="entry name" value="YVTN repeat-like/Quinoprotein amine dehydrogenase"/>
    <property type="match status" value="1"/>
</dbReference>
<dbReference type="GO" id="GO:0045943">
    <property type="term" value="P:positive regulation of transcription by RNA polymerase I"/>
    <property type="evidence" value="ECO:0007669"/>
    <property type="project" value="TreeGrafter"/>
</dbReference>
<comment type="caution">
    <text evidence="9">The sequence shown here is derived from an EMBL/GenBank/DDBJ whole genome shotgun (WGS) entry which is preliminary data.</text>
</comment>
<dbReference type="RefSeq" id="XP_043051826.1">
    <property type="nucleotide sequence ID" value="XM_043191149.1"/>
</dbReference>
<organism evidence="9 10">
    <name type="scientific">Scheffersomyces spartinae</name>
    <dbReference type="NCBI Taxonomy" id="45513"/>
    <lineage>
        <taxon>Eukaryota</taxon>
        <taxon>Fungi</taxon>
        <taxon>Dikarya</taxon>
        <taxon>Ascomycota</taxon>
        <taxon>Saccharomycotina</taxon>
        <taxon>Pichiomycetes</taxon>
        <taxon>Debaryomycetaceae</taxon>
        <taxon>Scheffersomyces</taxon>
    </lineage>
</organism>
<dbReference type="PANTHER" id="PTHR19924">
    <property type="entry name" value="UTP15 U3 SMALL NUCLEOLAR RNA-ASSOCIATED PROTEIN 15 FAMILY MEMBER"/>
    <property type="match status" value="1"/>
</dbReference>
<evidence type="ECO:0000256" key="3">
    <source>
        <dbReference type="ARBA" id="ARBA00022574"/>
    </source>
</evidence>
<dbReference type="GO" id="GO:0005730">
    <property type="term" value="C:nucleolus"/>
    <property type="evidence" value="ECO:0007669"/>
    <property type="project" value="UniProtKB-SubCell"/>
</dbReference>
<feature type="compositionally biased region" description="Acidic residues" evidence="8">
    <location>
        <begin position="389"/>
        <end position="411"/>
    </location>
</feature>
<name>A0A9P7VE36_9ASCO</name>
<gene>
    <name evidence="9" type="primary">JIP5</name>
    <name evidence="9" type="ORF">KQ657_000296</name>
</gene>
<accession>A0A9P7VE36</accession>
<protein>
    <recommendedName>
        <fullName evidence="6">WD repeat-containing protein JIP5</fullName>
    </recommendedName>
    <alternativeName>
        <fullName evidence="7">WD repeat-containing protein jip5</fullName>
    </alternativeName>
</protein>
<evidence type="ECO:0000256" key="1">
    <source>
        <dbReference type="ARBA" id="ARBA00004604"/>
    </source>
</evidence>
<sequence>MAKSKNKKKSKRTELAAREIELRVAPILEVQYTEPLFTVAAHPTEPVIVSGLATGHVYCNRYDAEALEDQQRRERERIASSIRSVSQLKNKWWEVTNYDAAKGSLYTTLWKTKRHKGSCRSVIFDPTTSNAGKYIYTVGSDNVIKKATAETGKVASKVDIVKEYQSKGDSVTKLCHSSTHDFLLAGTENGLVLVFDSKNLGSSIKYSVAEAHEDAINHILPMPHVSAYHYLTLGLTTLSHIDIRKGIITQSDNQEDELLSMCYPTDDTMNDTVLVGHGEGIVTIWKNSKNKFMDQLSRIKVNKGVSIDCIVPSMNEDLPESVWCGDSDGFLHRLDYRKGKVVETRLHSNATEKHGAIDEVGILDIDYNYRLISAGMDSLKIWSGSGNEEQPEAEVDDESDDDSEDSADDMENSDKEDNSDSDSDINDDSDSESDLNESDSDGSSENDSKAKSVNEKKRKVVDINKLTAKGNEHGEEKEESEPARPKKKVKQLSTKQLRNLQRHEHGIKRFDGL</sequence>
<dbReference type="AlphaFoldDB" id="A0A9P7VE36"/>
<evidence type="ECO:0000313" key="9">
    <source>
        <dbReference type="EMBL" id="KAG7196281.1"/>
    </source>
</evidence>
<comment type="similarity">
    <text evidence="2">Belongs to the WD repeat WDR55 family.</text>
</comment>
<evidence type="ECO:0000256" key="2">
    <source>
        <dbReference type="ARBA" id="ARBA00007625"/>
    </source>
</evidence>
<evidence type="ECO:0000256" key="5">
    <source>
        <dbReference type="ARBA" id="ARBA00023242"/>
    </source>
</evidence>
<dbReference type="GeneID" id="66113670"/>
<dbReference type="EMBL" id="JAHMUF010000001">
    <property type="protein sequence ID" value="KAG7196281.1"/>
    <property type="molecule type" value="Genomic_DNA"/>
</dbReference>
<feature type="compositionally biased region" description="Basic and acidic residues" evidence="8">
    <location>
        <begin position="446"/>
        <end position="455"/>
    </location>
</feature>
<feature type="region of interest" description="Disordered" evidence="8">
    <location>
        <begin position="382"/>
        <end position="513"/>
    </location>
</feature>
<dbReference type="OrthoDB" id="2288928at2759"/>
<evidence type="ECO:0000313" key="10">
    <source>
        <dbReference type="Proteomes" id="UP000790833"/>
    </source>
</evidence>
<evidence type="ECO:0000256" key="7">
    <source>
        <dbReference type="ARBA" id="ARBA00039514"/>
    </source>
</evidence>
<dbReference type="PANTHER" id="PTHR19924:SF31">
    <property type="entry name" value="WD REPEAT-CONTAINING PROTEIN JIP5"/>
    <property type="match status" value="1"/>
</dbReference>
<dbReference type="InterPro" id="IPR015943">
    <property type="entry name" value="WD40/YVTN_repeat-like_dom_sf"/>
</dbReference>
<evidence type="ECO:0000256" key="4">
    <source>
        <dbReference type="ARBA" id="ARBA00022737"/>
    </source>
</evidence>
<keyword evidence="3" id="KW-0853">WD repeat</keyword>
<feature type="compositionally biased region" description="Acidic residues" evidence="8">
    <location>
        <begin position="419"/>
        <end position="444"/>
    </location>
</feature>
<evidence type="ECO:0000256" key="8">
    <source>
        <dbReference type="SAM" id="MobiDB-lite"/>
    </source>
</evidence>
<keyword evidence="10" id="KW-1185">Reference proteome</keyword>
<keyword evidence="5" id="KW-0539">Nucleus</keyword>
<feature type="compositionally biased region" description="Basic and acidic residues" evidence="8">
    <location>
        <begin position="501"/>
        <end position="513"/>
    </location>
</feature>